<dbReference type="Pfam" id="PF00892">
    <property type="entry name" value="EamA"/>
    <property type="match status" value="2"/>
</dbReference>
<keyword evidence="4" id="KW-1185">Reference proteome</keyword>
<evidence type="ECO:0000313" key="3">
    <source>
        <dbReference type="EMBL" id="SMX37415.1"/>
    </source>
</evidence>
<sequence>MAQQNLTLGIWLMIATMFIFAVQDSISRHLADSYNVMMVVMVRYWFFAAFVIAFAARQTGGLRAAAQSKRPWLQGFRSALLVLEICVTVLSFVYLGLVESHAIFICYPLIIAGLSGPVLGEKVGWRRWLAIGVGFVGVLIVLQPSDGIFSPYAIIPLIGALLFALYGLLTRYVARFDDAMTSFFWTGTIGAVVATLAGLAFWEPMTATDWGWMTALSCAGILGHFLLIKCYEVAEASALQPFAYLQLAFASAFGVAIYAEVIRPNVAVGSAVIIAAGLFTFWREHRQR</sequence>
<evidence type="ECO:0000259" key="2">
    <source>
        <dbReference type="Pfam" id="PF00892"/>
    </source>
</evidence>
<evidence type="ECO:0000256" key="1">
    <source>
        <dbReference type="SAM" id="Phobius"/>
    </source>
</evidence>
<feature type="domain" description="EamA" evidence="2">
    <location>
        <begin position="155"/>
        <end position="280"/>
    </location>
</feature>
<proteinExistence type="predicted"/>
<feature type="transmembrane region" description="Helical" evidence="1">
    <location>
        <begin position="76"/>
        <end position="95"/>
    </location>
</feature>
<keyword evidence="1" id="KW-1133">Transmembrane helix</keyword>
<feature type="transmembrane region" description="Helical" evidence="1">
    <location>
        <begin position="210"/>
        <end position="230"/>
    </location>
</feature>
<feature type="transmembrane region" description="Helical" evidence="1">
    <location>
        <begin position="5"/>
        <end position="22"/>
    </location>
</feature>
<dbReference type="OrthoDB" id="9807937at2"/>
<dbReference type="RefSeq" id="WP_097803594.1">
    <property type="nucleotide sequence ID" value="NZ_FXYH01000003.1"/>
</dbReference>
<dbReference type="PANTHER" id="PTHR22911">
    <property type="entry name" value="ACYL-MALONYL CONDENSING ENZYME-RELATED"/>
    <property type="match status" value="1"/>
</dbReference>
<dbReference type="PANTHER" id="PTHR22911:SF103">
    <property type="entry name" value="BLR2811 PROTEIN"/>
    <property type="match status" value="1"/>
</dbReference>
<dbReference type="Proteomes" id="UP000220836">
    <property type="component" value="Unassembled WGS sequence"/>
</dbReference>
<feature type="transmembrane region" description="Helical" evidence="1">
    <location>
        <begin position="34"/>
        <end position="56"/>
    </location>
</feature>
<feature type="transmembrane region" description="Helical" evidence="1">
    <location>
        <begin position="265"/>
        <end position="282"/>
    </location>
</feature>
<dbReference type="InterPro" id="IPR000620">
    <property type="entry name" value="EamA_dom"/>
</dbReference>
<feature type="transmembrane region" description="Helical" evidence="1">
    <location>
        <begin position="149"/>
        <end position="169"/>
    </location>
</feature>
<dbReference type="GO" id="GO:0016020">
    <property type="term" value="C:membrane"/>
    <property type="evidence" value="ECO:0007669"/>
    <property type="project" value="InterPro"/>
</dbReference>
<dbReference type="SUPFAM" id="SSF103481">
    <property type="entry name" value="Multidrug resistance efflux transporter EmrE"/>
    <property type="match status" value="2"/>
</dbReference>
<feature type="transmembrane region" description="Helical" evidence="1">
    <location>
        <begin position="242"/>
        <end position="259"/>
    </location>
</feature>
<feature type="transmembrane region" description="Helical" evidence="1">
    <location>
        <begin position="181"/>
        <end position="204"/>
    </location>
</feature>
<accession>A0A238K3H9</accession>
<reference evidence="3 4" key="1">
    <citation type="submission" date="2017-05" db="EMBL/GenBank/DDBJ databases">
        <authorList>
            <person name="Song R."/>
            <person name="Chenine A.L."/>
            <person name="Ruprecht R.M."/>
        </authorList>
    </citation>
    <scope>NUCLEOTIDE SEQUENCE [LARGE SCALE GENOMIC DNA]</scope>
    <source>
        <strain evidence="3 4">CECT 8663</strain>
    </source>
</reference>
<feature type="domain" description="EamA" evidence="2">
    <location>
        <begin position="8"/>
        <end position="142"/>
    </location>
</feature>
<dbReference type="InterPro" id="IPR037185">
    <property type="entry name" value="EmrE-like"/>
</dbReference>
<name>A0A238K3H9_9RHOB</name>
<organism evidence="3 4">
    <name type="scientific">Pelagimonas varians</name>
    <dbReference type="NCBI Taxonomy" id="696760"/>
    <lineage>
        <taxon>Bacteria</taxon>
        <taxon>Pseudomonadati</taxon>
        <taxon>Pseudomonadota</taxon>
        <taxon>Alphaproteobacteria</taxon>
        <taxon>Rhodobacterales</taxon>
        <taxon>Roseobacteraceae</taxon>
        <taxon>Pelagimonas</taxon>
    </lineage>
</organism>
<dbReference type="EMBL" id="FXYH01000003">
    <property type="protein sequence ID" value="SMX37415.1"/>
    <property type="molecule type" value="Genomic_DNA"/>
</dbReference>
<feature type="transmembrane region" description="Helical" evidence="1">
    <location>
        <begin position="101"/>
        <end position="120"/>
    </location>
</feature>
<keyword evidence="1" id="KW-0812">Transmembrane</keyword>
<feature type="transmembrane region" description="Helical" evidence="1">
    <location>
        <begin position="127"/>
        <end position="143"/>
    </location>
</feature>
<evidence type="ECO:0000313" key="4">
    <source>
        <dbReference type="Proteomes" id="UP000220836"/>
    </source>
</evidence>
<dbReference type="AlphaFoldDB" id="A0A238K3H9"/>
<gene>
    <name evidence="3" type="ORF">PEV8663_01074</name>
</gene>
<keyword evidence="1" id="KW-0472">Membrane</keyword>
<protein>
    <submittedName>
        <fullName evidence="3">EamA-like transporter family protein</fullName>
    </submittedName>
</protein>